<evidence type="ECO:0000313" key="2">
    <source>
        <dbReference type="EMBL" id="SHJ95911.1"/>
    </source>
</evidence>
<dbReference type="EMBL" id="FRAR01000004">
    <property type="protein sequence ID" value="SHJ95911.1"/>
    <property type="molecule type" value="Genomic_DNA"/>
</dbReference>
<dbReference type="SUPFAM" id="SSF49879">
    <property type="entry name" value="SMAD/FHA domain"/>
    <property type="match status" value="1"/>
</dbReference>
<dbReference type="InterPro" id="IPR022128">
    <property type="entry name" value="FhaA_N"/>
</dbReference>
<keyword evidence="3" id="KW-1185">Reference proteome</keyword>
<dbReference type="SMART" id="SM00240">
    <property type="entry name" value="FHA"/>
    <property type="match status" value="1"/>
</dbReference>
<dbReference type="InterPro" id="IPR050923">
    <property type="entry name" value="Cell_Proc_Reg/RNA_Proc"/>
</dbReference>
<dbReference type="AlphaFoldDB" id="A0A1M6NJJ3"/>
<dbReference type="STRING" id="1121421.SAMN02745123_00169"/>
<dbReference type="OrthoDB" id="9816434at2"/>
<feature type="domain" description="FHA" evidence="1">
    <location>
        <begin position="191"/>
        <end position="240"/>
    </location>
</feature>
<dbReference type="InterPro" id="IPR042287">
    <property type="entry name" value="FhaA_N_sf"/>
</dbReference>
<dbReference type="Gene3D" id="3.30.2320.60">
    <property type="entry name" value="FhaA, phosphopeptide-binding domain (DUF3662)"/>
    <property type="match status" value="1"/>
</dbReference>
<reference evidence="3" key="1">
    <citation type="submission" date="2016-11" db="EMBL/GenBank/DDBJ databases">
        <authorList>
            <person name="Varghese N."/>
            <person name="Submissions S."/>
        </authorList>
    </citation>
    <scope>NUCLEOTIDE SEQUENCE [LARGE SCALE GENOMIC DNA]</scope>
    <source>
        <strain evidence="3">DSM 10349</strain>
    </source>
</reference>
<dbReference type="InterPro" id="IPR000253">
    <property type="entry name" value="FHA_dom"/>
</dbReference>
<dbReference type="PROSITE" id="PS50006">
    <property type="entry name" value="FHA_DOMAIN"/>
    <property type="match status" value="1"/>
</dbReference>
<organism evidence="2 3">
    <name type="scientific">Desulforamulus aeronauticus DSM 10349</name>
    <dbReference type="NCBI Taxonomy" id="1121421"/>
    <lineage>
        <taxon>Bacteria</taxon>
        <taxon>Bacillati</taxon>
        <taxon>Bacillota</taxon>
        <taxon>Clostridia</taxon>
        <taxon>Eubacteriales</taxon>
        <taxon>Peptococcaceae</taxon>
        <taxon>Desulforamulus</taxon>
    </lineage>
</organism>
<dbReference type="Pfam" id="PF12401">
    <property type="entry name" value="FhaA_N"/>
    <property type="match status" value="1"/>
</dbReference>
<dbReference type="Proteomes" id="UP000183997">
    <property type="component" value="Unassembled WGS sequence"/>
</dbReference>
<evidence type="ECO:0000259" key="1">
    <source>
        <dbReference type="PROSITE" id="PS50006"/>
    </source>
</evidence>
<evidence type="ECO:0000313" key="3">
    <source>
        <dbReference type="Proteomes" id="UP000183997"/>
    </source>
</evidence>
<dbReference type="CDD" id="cd00060">
    <property type="entry name" value="FHA"/>
    <property type="match status" value="1"/>
</dbReference>
<sequence>MRLFSGLENSLEKYIEGFFKDKFSSQARVQPHDIAKKLARSMRDKRRVSVANIYVPNSYTVLLNSEDFESLKAITQPLAEELADYLINKAAEKEFTLVSRPRIEFAQQEDLQPGDFVIESNYEIPEPNADVAISTTKEALEPELDLQQPKGYQALSDTAPLPNIKEKIAASLVVEEGADAGKEFPLNDFRTSFGRRDTCDIIINDTGVSRRHAQVEKIGGRYWLTDLNSTNGTFVNGLPIDKMELSTGDVITVGNTVLIFKEF</sequence>
<proteinExistence type="predicted"/>
<protein>
    <submittedName>
        <fullName evidence="2">Forkhead associated (FHA) domain, binds pSer, pThr, pTyr</fullName>
    </submittedName>
</protein>
<dbReference type="RefSeq" id="WP_072910381.1">
    <property type="nucleotide sequence ID" value="NZ_FRAR01000004.1"/>
</dbReference>
<gene>
    <name evidence="2" type="ORF">SAMN02745123_00169</name>
</gene>
<dbReference type="PANTHER" id="PTHR23308">
    <property type="entry name" value="NUCLEAR INHIBITOR OF PROTEIN PHOSPHATASE-1"/>
    <property type="match status" value="1"/>
</dbReference>
<name>A0A1M6NJJ3_9FIRM</name>
<dbReference type="InterPro" id="IPR008984">
    <property type="entry name" value="SMAD_FHA_dom_sf"/>
</dbReference>
<dbReference type="Pfam" id="PF00498">
    <property type="entry name" value="FHA"/>
    <property type="match status" value="1"/>
</dbReference>
<dbReference type="Gene3D" id="2.60.200.20">
    <property type="match status" value="1"/>
</dbReference>
<accession>A0A1M6NJJ3</accession>